<evidence type="ECO:0000313" key="1">
    <source>
        <dbReference type="EMBL" id="KAJ0090614.1"/>
    </source>
</evidence>
<accession>A0ACC1AVF8</accession>
<gene>
    <name evidence="1" type="ORF">Patl1_13888</name>
</gene>
<dbReference type="EMBL" id="CM047904">
    <property type="protein sequence ID" value="KAJ0090614.1"/>
    <property type="molecule type" value="Genomic_DNA"/>
</dbReference>
<keyword evidence="2" id="KW-1185">Reference proteome</keyword>
<name>A0ACC1AVF8_9ROSI</name>
<organism evidence="1 2">
    <name type="scientific">Pistacia atlantica</name>
    <dbReference type="NCBI Taxonomy" id="434234"/>
    <lineage>
        <taxon>Eukaryota</taxon>
        <taxon>Viridiplantae</taxon>
        <taxon>Streptophyta</taxon>
        <taxon>Embryophyta</taxon>
        <taxon>Tracheophyta</taxon>
        <taxon>Spermatophyta</taxon>
        <taxon>Magnoliopsida</taxon>
        <taxon>eudicotyledons</taxon>
        <taxon>Gunneridae</taxon>
        <taxon>Pentapetalae</taxon>
        <taxon>rosids</taxon>
        <taxon>malvids</taxon>
        <taxon>Sapindales</taxon>
        <taxon>Anacardiaceae</taxon>
        <taxon>Pistacia</taxon>
    </lineage>
</organism>
<evidence type="ECO:0000313" key="2">
    <source>
        <dbReference type="Proteomes" id="UP001164250"/>
    </source>
</evidence>
<sequence length="65" mass="7197">MGRTGRTDRSMYEGKFDPTGSSTLPLRLRKTGGGKNRKMAMVEWDVDPPTRVAAKKGQNKSEQGK</sequence>
<dbReference type="Proteomes" id="UP001164250">
    <property type="component" value="Chromosome 8"/>
</dbReference>
<reference evidence="2" key="1">
    <citation type="journal article" date="2023" name="G3 (Bethesda)">
        <title>Genome assembly and association tests identify interacting loci associated with vigor, precocity, and sex in interspecific pistachio rootstocks.</title>
        <authorList>
            <person name="Palmer W."/>
            <person name="Jacygrad E."/>
            <person name="Sagayaradj S."/>
            <person name="Cavanaugh K."/>
            <person name="Han R."/>
            <person name="Bertier L."/>
            <person name="Beede B."/>
            <person name="Kafkas S."/>
            <person name="Golino D."/>
            <person name="Preece J."/>
            <person name="Michelmore R."/>
        </authorList>
    </citation>
    <scope>NUCLEOTIDE SEQUENCE [LARGE SCALE GENOMIC DNA]</scope>
</reference>
<comment type="caution">
    <text evidence="1">The sequence shown here is derived from an EMBL/GenBank/DDBJ whole genome shotgun (WGS) entry which is preliminary data.</text>
</comment>
<protein>
    <submittedName>
        <fullName evidence="1">Uncharacterized protein</fullName>
    </submittedName>
</protein>
<proteinExistence type="predicted"/>